<name>A0A199W683_ANACO</name>
<proteinExistence type="inferred from homology"/>
<dbReference type="PANTHER" id="PTHR47941">
    <property type="entry name" value="PENTATRICOPEPTIDE REPEAT-CONTAINING PROTEIN 3, MITOCHONDRIAL"/>
    <property type="match status" value="1"/>
</dbReference>
<dbReference type="EMBL" id="LSRQ01000222">
    <property type="protein sequence ID" value="OAY84420.1"/>
    <property type="molecule type" value="Genomic_DNA"/>
</dbReference>
<dbReference type="AlphaFoldDB" id="A0A199W683"/>
<keyword evidence="2" id="KW-0677">Repeat</keyword>
<evidence type="ECO:0000256" key="5">
    <source>
        <dbReference type="SAM" id="MobiDB-lite"/>
    </source>
</evidence>
<feature type="repeat" description="PPR" evidence="4">
    <location>
        <begin position="159"/>
        <end position="193"/>
    </location>
</feature>
<keyword evidence="3" id="KW-0809">Transit peptide</keyword>
<dbReference type="GeneID" id="109716833"/>
<dbReference type="Pfam" id="PF12854">
    <property type="entry name" value="PPR_1"/>
    <property type="match status" value="1"/>
</dbReference>
<comment type="similarity">
    <text evidence="1">Belongs to the PPR family. P subfamily.</text>
</comment>
<dbReference type="STRING" id="4615.A0A199W683"/>
<reference evidence="9" key="2">
    <citation type="submission" date="2025-04" db="UniProtKB">
        <authorList>
            <consortium name="RefSeq"/>
        </authorList>
    </citation>
    <scope>IDENTIFICATION</scope>
    <source>
        <tissue evidence="9">Leaf</tissue>
    </source>
</reference>
<feature type="repeat" description="PPR" evidence="4">
    <location>
        <begin position="372"/>
        <end position="406"/>
    </location>
</feature>
<feature type="region of interest" description="Disordered" evidence="5">
    <location>
        <begin position="30"/>
        <end position="50"/>
    </location>
</feature>
<dbReference type="InterPro" id="IPR011990">
    <property type="entry name" value="TPR-like_helical_dom_sf"/>
</dbReference>
<evidence type="ECO:0000313" key="6">
    <source>
        <dbReference type="EMBL" id="OAY84420.1"/>
    </source>
</evidence>
<evidence type="ECO:0000313" key="9">
    <source>
        <dbReference type="RefSeq" id="XP_020098019.1"/>
    </source>
</evidence>
<dbReference type="Gramene" id="Aco010002.1.mrna1">
    <property type="protein sequence ID" value="Aco010002.1.mrna1.cds1"/>
    <property type="gene ID" value="Aco010002.1.path1"/>
</dbReference>
<dbReference type="Proteomes" id="UP000092600">
    <property type="component" value="Unassembled WGS sequence"/>
</dbReference>
<sequence>MAKLTTISPFRLTSLLRLEKDPSLALTLFLNPNPNRNPAPPSSPPPTKPFRYTARSYDLVVRKLGKARMFPEMESVLDRLLADARVVPDEALFCGVIAFYGRARMATRARRAFDRIPSFRCRRTVRSLNSLLHALLQCGDLGAVRSLLVEFNTGEFAPDACTYNILIRAAAASGSIGNARDLFDEMRERGIKPSVVTFGTLITALCDNSMLHDAFRLKELMLESYNMKPNVYVYTTLIKALCKNTQMGLALKLKEEMLLDKELTLDSAVYSTLIRALFRAGRKGEVVGILEEMKGKGIEPDTVTYNAMLAGFCEDEKDFEAAFEVLNEMERKKCRADVVSYNTIITGFCKQGRWREARELFEDMPRRECRPDVVTYRILFEGMCGAEEFMEAGRVLDEMVFRGYAPRAENVKTFVEGVVEKCDWVLVESSLWRLSKVNALDLSGWEKAICGVLKDFQQFKLVELVDSLSSD</sequence>
<evidence type="ECO:0000256" key="1">
    <source>
        <dbReference type="ARBA" id="ARBA00007626"/>
    </source>
</evidence>
<protein>
    <submittedName>
        <fullName evidence="9">Pentatricopeptide repeat-containing protein At1g53330</fullName>
    </submittedName>
    <submittedName>
        <fullName evidence="6">Putative pentatricopeptide repeat-containing protein</fullName>
    </submittedName>
</protein>
<evidence type="ECO:0000313" key="7">
    <source>
        <dbReference type="Proteomes" id="UP000092600"/>
    </source>
</evidence>
<feature type="repeat" description="PPR" evidence="4">
    <location>
        <begin position="301"/>
        <end position="336"/>
    </location>
</feature>
<dbReference type="RefSeq" id="XP_020098019.1">
    <property type="nucleotide sequence ID" value="XM_020242430.1"/>
</dbReference>
<dbReference type="InterPro" id="IPR002885">
    <property type="entry name" value="PPR_rpt"/>
</dbReference>
<dbReference type="OrthoDB" id="185373at2759"/>
<dbReference type="NCBIfam" id="TIGR00756">
    <property type="entry name" value="PPR"/>
    <property type="match status" value="7"/>
</dbReference>
<evidence type="ECO:0000313" key="8">
    <source>
        <dbReference type="Proteomes" id="UP000515123"/>
    </source>
</evidence>
<reference evidence="6 7" key="1">
    <citation type="journal article" date="2016" name="DNA Res.">
        <title>The draft genome of MD-2 pineapple using hybrid error correction of long reads.</title>
        <authorList>
            <person name="Redwan R.M."/>
            <person name="Saidin A."/>
            <person name="Kumar S.V."/>
        </authorList>
    </citation>
    <scope>NUCLEOTIDE SEQUENCE [LARGE SCALE GENOMIC DNA]</scope>
    <source>
        <strain evidence="7">cv. MD2</strain>
        <tissue evidence="6">Leaf</tissue>
    </source>
</reference>
<feature type="repeat" description="PPR" evidence="4">
    <location>
        <begin position="337"/>
        <end position="371"/>
    </location>
</feature>
<evidence type="ECO:0000256" key="4">
    <source>
        <dbReference type="PROSITE-ProRule" id="PRU00708"/>
    </source>
</evidence>
<organism evidence="6 7">
    <name type="scientific">Ananas comosus</name>
    <name type="common">Pineapple</name>
    <name type="synonym">Ananas ananas</name>
    <dbReference type="NCBI Taxonomy" id="4615"/>
    <lineage>
        <taxon>Eukaryota</taxon>
        <taxon>Viridiplantae</taxon>
        <taxon>Streptophyta</taxon>
        <taxon>Embryophyta</taxon>
        <taxon>Tracheophyta</taxon>
        <taxon>Spermatophyta</taxon>
        <taxon>Magnoliopsida</taxon>
        <taxon>Liliopsida</taxon>
        <taxon>Poales</taxon>
        <taxon>Bromeliaceae</taxon>
        <taxon>Bromelioideae</taxon>
        <taxon>Ananas</taxon>
    </lineage>
</organism>
<feature type="repeat" description="PPR" evidence="4">
    <location>
        <begin position="266"/>
        <end position="300"/>
    </location>
</feature>
<dbReference type="PROSITE" id="PS51375">
    <property type="entry name" value="PPR"/>
    <property type="match status" value="5"/>
</dbReference>
<dbReference type="Gene3D" id="1.25.40.10">
    <property type="entry name" value="Tetratricopeptide repeat domain"/>
    <property type="match status" value="4"/>
</dbReference>
<dbReference type="Proteomes" id="UP000515123">
    <property type="component" value="Linkage group 10"/>
</dbReference>
<feature type="compositionally biased region" description="Pro residues" evidence="5">
    <location>
        <begin position="35"/>
        <end position="48"/>
    </location>
</feature>
<evidence type="ECO:0000256" key="2">
    <source>
        <dbReference type="ARBA" id="ARBA00022737"/>
    </source>
</evidence>
<dbReference type="Pfam" id="PF13041">
    <property type="entry name" value="PPR_2"/>
    <property type="match status" value="3"/>
</dbReference>
<gene>
    <name evidence="9" type="primary">LOC109716833</name>
    <name evidence="6" type="ORF">ACMD2_02052</name>
</gene>
<keyword evidence="8" id="KW-1185">Reference proteome</keyword>
<accession>A0A199W683</accession>
<evidence type="ECO:0000256" key="3">
    <source>
        <dbReference type="ARBA" id="ARBA00022946"/>
    </source>
</evidence>